<accession>A0A7X1FA35</accession>
<comment type="caution">
    <text evidence="2">The sequence shown here is derived from an EMBL/GenBank/DDBJ whole genome shotgun (WGS) entry which is preliminary data.</text>
</comment>
<evidence type="ECO:0000256" key="1">
    <source>
        <dbReference type="SAM" id="MobiDB-lite"/>
    </source>
</evidence>
<protein>
    <submittedName>
        <fullName evidence="2">Uncharacterized protein</fullName>
    </submittedName>
</protein>
<dbReference type="AlphaFoldDB" id="A0A7X1FA35"/>
<proteinExistence type="predicted"/>
<gene>
    <name evidence="2" type="ORF">H7F49_15660</name>
</gene>
<evidence type="ECO:0000313" key="2">
    <source>
        <dbReference type="EMBL" id="MBC2653131.1"/>
    </source>
</evidence>
<evidence type="ECO:0000313" key="3">
    <source>
        <dbReference type="Proteomes" id="UP000520156"/>
    </source>
</evidence>
<reference evidence="2 3" key="1">
    <citation type="submission" date="2020-08" db="EMBL/GenBank/DDBJ databases">
        <title>The genome sequence of Novosphingobium flavum 4Y4.</title>
        <authorList>
            <person name="Liu Y."/>
        </authorList>
    </citation>
    <scope>NUCLEOTIDE SEQUENCE [LARGE SCALE GENOMIC DNA]</scope>
    <source>
        <strain evidence="2 3">4Y4</strain>
    </source>
</reference>
<dbReference type="EMBL" id="JACLAU010000036">
    <property type="protein sequence ID" value="MBC2653131.1"/>
    <property type="molecule type" value="Genomic_DNA"/>
</dbReference>
<feature type="region of interest" description="Disordered" evidence="1">
    <location>
        <begin position="1"/>
        <end position="24"/>
    </location>
</feature>
<sequence length="146" mass="15325">PRPVAPPPPAAAAPPADWRDAPRTPGTWRWAMEAGRSTARYGLPGEPSLASLACDPASRTTILWTNRTASGPTMLTITATSTRRALTASPAPDGGMAVSLPARDPLNDAMAFSRGRFMLEVAGFPALYLPAWAEVGRVIEDCRAGG</sequence>
<dbReference type="Proteomes" id="UP000520156">
    <property type="component" value="Unassembled WGS sequence"/>
</dbReference>
<feature type="non-terminal residue" evidence="2">
    <location>
        <position position="1"/>
    </location>
</feature>
<keyword evidence="3" id="KW-1185">Reference proteome</keyword>
<organism evidence="2 3">
    <name type="scientific">Novosphingobium aerophilum</name>
    <dbReference type="NCBI Taxonomy" id="2839843"/>
    <lineage>
        <taxon>Bacteria</taxon>
        <taxon>Pseudomonadati</taxon>
        <taxon>Pseudomonadota</taxon>
        <taxon>Alphaproteobacteria</taxon>
        <taxon>Sphingomonadales</taxon>
        <taxon>Sphingomonadaceae</taxon>
        <taxon>Novosphingobium</taxon>
    </lineage>
</organism>
<dbReference type="RefSeq" id="WP_185684519.1">
    <property type="nucleotide sequence ID" value="NZ_JACLAU010000036.1"/>
</dbReference>
<name>A0A7X1FA35_9SPHN</name>
<feature type="compositionally biased region" description="Pro residues" evidence="1">
    <location>
        <begin position="1"/>
        <end position="12"/>
    </location>
</feature>